<dbReference type="Pfam" id="PF03193">
    <property type="entry name" value="RsgA_GTPase"/>
    <property type="match status" value="1"/>
</dbReference>
<feature type="domain" description="EngC GTPase" evidence="4">
    <location>
        <begin position="206"/>
        <end position="375"/>
    </location>
</feature>
<dbReference type="HAMAP" id="MF_01820">
    <property type="entry name" value="GTPase_RsgA"/>
    <property type="match status" value="1"/>
</dbReference>
<evidence type="ECO:0000259" key="4">
    <source>
        <dbReference type="PROSITE" id="PS50936"/>
    </source>
</evidence>
<dbReference type="GO" id="GO:0005525">
    <property type="term" value="F:GTP binding"/>
    <property type="evidence" value="ECO:0007669"/>
    <property type="project" value="UniProtKB-KW"/>
</dbReference>
<dbReference type="GO" id="GO:0003924">
    <property type="term" value="F:GTPase activity"/>
    <property type="evidence" value="ECO:0007669"/>
    <property type="project" value="InterPro"/>
</dbReference>
<sequence length="520" mass="58619">MTMTAPSISVIRLKATPLPSPFPPLSSTHRRGVRCFFTIPVASSVRRQPQRQKQYESRKAKQSDKRLLKVRESVKQLAEAPAPALSPDDMSPRLSETQAIGLVAASQANFMRVIVQILPPEQEEEEEHSGNVESAADEGNTKSDSVVRGWIGMELLCVVKAVLKKIKRRVLVGDRVLVGSIDWVDRRGMIEDVFERDSETGDPPVANVDHLVVMFSMDKPKPEASGLNRFLVEAESTGIPFTIAFNKCELVDQQTLLTWKSRLQSWGYEPVFCSVESNHGLDVLHANLRGKTSVIIGPSGVGKSSLINALRNNKEFVGTAEQDNWFDPILGSNWLDEQRVAEVSTRSGRGKHTTRHVSLLPLLGGGYLADTPGYNQPNLMKVTKDSLAQHFPEIRKMLKEKEPSKCSFNDCSHLGEQGCVVSGDWERYAYYLELFDEIKLREEFQLRTLGTKREGDVRYKVGGKGIKQAEPLLEPKKHRRQSRKSMNQSISDELDEYFEDKENRVEDEDPFLRAMRQENQ</sequence>
<dbReference type="SUPFAM" id="SSF50249">
    <property type="entry name" value="Nucleic acid-binding proteins"/>
    <property type="match status" value="1"/>
</dbReference>
<evidence type="ECO:0000256" key="2">
    <source>
        <dbReference type="ARBA" id="ARBA00023134"/>
    </source>
</evidence>
<feature type="region of interest" description="Disordered" evidence="3">
    <location>
        <begin position="47"/>
        <end position="66"/>
    </location>
</feature>
<dbReference type="EMBL" id="OX459124">
    <property type="protein sequence ID" value="CAI9111763.1"/>
    <property type="molecule type" value="Genomic_DNA"/>
</dbReference>
<protein>
    <submittedName>
        <fullName evidence="6">OLC1v1012076C1</fullName>
    </submittedName>
</protein>
<organism evidence="6 7">
    <name type="scientific">Oldenlandia corymbosa var. corymbosa</name>
    <dbReference type="NCBI Taxonomy" id="529605"/>
    <lineage>
        <taxon>Eukaryota</taxon>
        <taxon>Viridiplantae</taxon>
        <taxon>Streptophyta</taxon>
        <taxon>Embryophyta</taxon>
        <taxon>Tracheophyta</taxon>
        <taxon>Spermatophyta</taxon>
        <taxon>Magnoliopsida</taxon>
        <taxon>eudicotyledons</taxon>
        <taxon>Gunneridae</taxon>
        <taxon>Pentapetalae</taxon>
        <taxon>asterids</taxon>
        <taxon>lamiids</taxon>
        <taxon>Gentianales</taxon>
        <taxon>Rubiaceae</taxon>
        <taxon>Rubioideae</taxon>
        <taxon>Spermacoceae</taxon>
        <taxon>Hedyotis-Oldenlandia complex</taxon>
        <taxon>Oldenlandia</taxon>
    </lineage>
</organism>
<dbReference type="Proteomes" id="UP001161247">
    <property type="component" value="Chromosome 7"/>
</dbReference>
<dbReference type="InterPro" id="IPR012340">
    <property type="entry name" value="NA-bd_OB-fold"/>
</dbReference>
<evidence type="ECO:0000313" key="7">
    <source>
        <dbReference type="Proteomes" id="UP001161247"/>
    </source>
</evidence>
<keyword evidence="1" id="KW-0547">Nucleotide-binding</keyword>
<feature type="compositionally biased region" description="Acidic residues" evidence="3">
    <location>
        <begin position="492"/>
        <end position="509"/>
    </location>
</feature>
<keyword evidence="7" id="KW-1185">Reference proteome</keyword>
<accession>A0AAV1DYL8</accession>
<dbReference type="InterPro" id="IPR004881">
    <property type="entry name" value="Ribosome_biogen_GTPase_RsgA"/>
</dbReference>
<dbReference type="Gene3D" id="1.10.40.50">
    <property type="entry name" value="Probable gtpase engc, domain 3"/>
    <property type="match status" value="1"/>
</dbReference>
<evidence type="ECO:0000313" key="6">
    <source>
        <dbReference type="EMBL" id="CAI9111763.1"/>
    </source>
</evidence>
<evidence type="ECO:0000256" key="3">
    <source>
        <dbReference type="SAM" id="MobiDB-lite"/>
    </source>
</evidence>
<dbReference type="Gene3D" id="3.40.50.300">
    <property type="entry name" value="P-loop containing nucleotide triphosphate hydrolases"/>
    <property type="match status" value="1"/>
</dbReference>
<evidence type="ECO:0000256" key="1">
    <source>
        <dbReference type="ARBA" id="ARBA00022741"/>
    </source>
</evidence>
<name>A0AAV1DYL8_OLDCO</name>
<feature type="domain" description="CP-type G" evidence="5">
    <location>
        <begin position="198"/>
        <end position="377"/>
    </location>
</feature>
<gene>
    <name evidence="6" type="ORF">OLC1_LOCUS19082</name>
</gene>
<feature type="compositionally biased region" description="Basic and acidic residues" evidence="3">
    <location>
        <begin position="53"/>
        <end position="66"/>
    </location>
</feature>
<dbReference type="InterPro" id="IPR010914">
    <property type="entry name" value="RsgA_GTPase_dom"/>
</dbReference>
<dbReference type="PROSITE" id="PS50936">
    <property type="entry name" value="ENGC_GTPASE"/>
    <property type="match status" value="1"/>
</dbReference>
<evidence type="ECO:0000259" key="5">
    <source>
        <dbReference type="PROSITE" id="PS51721"/>
    </source>
</evidence>
<dbReference type="PANTHER" id="PTHR32120">
    <property type="entry name" value="SMALL RIBOSOMAL SUBUNIT BIOGENESIS GTPASE RSGA"/>
    <property type="match status" value="1"/>
</dbReference>
<feature type="region of interest" description="Disordered" evidence="3">
    <location>
        <begin position="468"/>
        <end position="520"/>
    </location>
</feature>
<proteinExistence type="inferred from homology"/>
<feature type="region of interest" description="Disordered" evidence="3">
    <location>
        <begin position="121"/>
        <end position="142"/>
    </location>
</feature>
<dbReference type="AlphaFoldDB" id="A0AAV1DYL8"/>
<dbReference type="PANTHER" id="PTHR32120:SF11">
    <property type="entry name" value="SMALL RIBOSOMAL SUBUNIT BIOGENESIS GTPASE RSGA 1, MITOCHONDRIAL-RELATED"/>
    <property type="match status" value="1"/>
</dbReference>
<keyword evidence="2" id="KW-0342">GTP-binding</keyword>
<dbReference type="InterPro" id="IPR030378">
    <property type="entry name" value="G_CP_dom"/>
</dbReference>
<dbReference type="CDD" id="cd01854">
    <property type="entry name" value="YjeQ_EngC"/>
    <property type="match status" value="1"/>
</dbReference>
<dbReference type="NCBIfam" id="TIGR00157">
    <property type="entry name" value="ribosome small subunit-dependent GTPase A"/>
    <property type="match status" value="1"/>
</dbReference>
<dbReference type="InterPro" id="IPR027417">
    <property type="entry name" value="P-loop_NTPase"/>
</dbReference>
<dbReference type="PROSITE" id="PS51721">
    <property type="entry name" value="G_CP"/>
    <property type="match status" value="1"/>
</dbReference>
<reference evidence="6" key="1">
    <citation type="submission" date="2023-03" db="EMBL/GenBank/DDBJ databases">
        <authorList>
            <person name="Julca I."/>
        </authorList>
    </citation>
    <scope>NUCLEOTIDE SEQUENCE</scope>
</reference>
<dbReference type="SUPFAM" id="SSF52540">
    <property type="entry name" value="P-loop containing nucleoside triphosphate hydrolases"/>
    <property type="match status" value="1"/>
</dbReference>